<dbReference type="EMBL" id="FOUZ01000012">
    <property type="protein sequence ID" value="SFN43549.1"/>
    <property type="molecule type" value="Genomic_DNA"/>
</dbReference>
<evidence type="ECO:0000313" key="2">
    <source>
        <dbReference type="Proteomes" id="UP000199149"/>
    </source>
</evidence>
<dbReference type="AlphaFoldDB" id="A0A1I4Z0R3"/>
<dbReference type="PROSITE" id="PS51257">
    <property type="entry name" value="PROKAR_LIPOPROTEIN"/>
    <property type="match status" value="1"/>
</dbReference>
<keyword evidence="2" id="KW-1185">Reference proteome</keyword>
<organism evidence="1 2">
    <name type="scientific">Algoriella xinjiangensis</name>
    <dbReference type="NCBI Taxonomy" id="684065"/>
    <lineage>
        <taxon>Bacteria</taxon>
        <taxon>Pseudomonadati</taxon>
        <taxon>Bacteroidota</taxon>
        <taxon>Flavobacteriia</taxon>
        <taxon>Flavobacteriales</taxon>
        <taxon>Weeksellaceae</taxon>
        <taxon>Algoriella</taxon>
    </lineage>
</organism>
<name>A0A1I4Z0R3_9FLAO</name>
<proteinExistence type="predicted"/>
<dbReference type="Proteomes" id="UP000199149">
    <property type="component" value="Unassembled WGS sequence"/>
</dbReference>
<sequence>MKKIPFYLLLGSSIILSSCSKKEKNNEEISEVILQKNDTISAKDTAKTIQLFDINTITVSTFELGEFPYLELPKNIQYQNKPINRDYDDLYFPIGKNGDFEKLSGKVFKTYVVKSDDATTDWSFPYFLKTYDDAIKKLGGVMLLDKKLTDQQTNYLKNNARYLGEEGSLDYWNDPVQVYVIRRTDGDDIYIQLSGNSAGGSIQILQKEITK</sequence>
<dbReference type="STRING" id="684065.SAMN05421738_11259"/>
<dbReference type="OrthoDB" id="9792021at2"/>
<accession>A0A1I4Z0R3</accession>
<evidence type="ECO:0008006" key="3">
    <source>
        <dbReference type="Google" id="ProtNLM"/>
    </source>
</evidence>
<dbReference type="RefSeq" id="WP_092908917.1">
    <property type="nucleotide sequence ID" value="NZ_FOUZ01000012.1"/>
</dbReference>
<protein>
    <recommendedName>
        <fullName evidence="3">Lipoprotein</fullName>
    </recommendedName>
</protein>
<reference evidence="2" key="1">
    <citation type="submission" date="2016-10" db="EMBL/GenBank/DDBJ databases">
        <authorList>
            <person name="Varghese N."/>
            <person name="Submissions S."/>
        </authorList>
    </citation>
    <scope>NUCLEOTIDE SEQUENCE [LARGE SCALE GENOMIC DNA]</scope>
    <source>
        <strain evidence="2">XJ109</strain>
    </source>
</reference>
<gene>
    <name evidence="1" type="ORF">SAMN05421738_11259</name>
</gene>
<evidence type="ECO:0000313" key="1">
    <source>
        <dbReference type="EMBL" id="SFN43549.1"/>
    </source>
</evidence>